<gene>
    <name evidence="6" type="ORF">CUNI_LOCUS7603</name>
</gene>
<dbReference type="Pfam" id="PF00535">
    <property type="entry name" value="Glycos_transf_2"/>
    <property type="match status" value="1"/>
</dbReference>
<evidence type="ECO:0000256" key="3">
    <source>
        <dbReference type="SAM" id="Phobius"/>
    </source>
</evidence>
<dbReference type="Pfam" id="PF02709">
    <property type="entry name" value="Glyco_transf_7C"/>
    <property type="match status" value="1"/>
</dbReference>
<dbReference type="AlphaFoldDB" id="A0A8S3Z235"/>
<feature type="domain" description="Galactosyltransferase C-terminal" evidence="5">
    <location>
        <begin position="339"/>
        <end position="390"/>
    </location>
</feature>
<feature type="transmembrane region" description="Helical" evidence="3">
    <location>
        <begin position="7"/>
        <end position="29"/>
    </location>
</feature>
<evidence type="ECO:0000313" key="7">
    <source>
        <dbReference type="Proteomes" id="UP000678393"/>
    </source>
</evidence>
<keyword evidence="3" id="KW-1133">Transmembrane helix</keyword>
<evidence type="ECO:0000256" key="1">
    <source>
        <dbReference type="ARBA" id="ARBA00022679"/>
    </source>
</evidence>
<accession>A0A8S3Z235</accession>
<feature type="domain" description="Glycosyltransferase 2-like" evidence="4">
    <location>
        <begin position="161"/>
        <end position="312"/>
    </location>
</feature>
<keyword evidence="1" id="KW-0808">Transferase</keyword>
<dbReference type="Proteomes" id="UP000678393">
    <property type="component" value="Unassembled WGS sequence"/>
</dbReference>
<keyword evidence="2" id="KW-1015">Disulfide bond</keyword>
<dbReference type="InterPro" id="IPR001173">
    <property type="entry name" value="Glyco_trans_2-like"/>
</dbReference>
<dbReference type="GO" id="GO:0005794">
    <property type="term" value="C:Golgi apparatus"/>
    <property type="evidence" value="ECO:0007669"/>
    <property type="project" value="TreeGrafter"/>
</dbReference>
<keyword evidence="7" id="KW-1185">Reference proteome</keyword>
<dbReference type="GO" id="GO:0004653">
    <property type="term" value="F:polypeptide N-acetylgalactosaminyltransferase activity"/>
    <property type="evidence" value="ECO:0007669"/>
    <property type="project" value="TreeGrafter"/>
</dbReference>
<dbReference type="InterPro" id="IPR029044">
    <property type="entry name" value="Nucleotide-diphossugar_trans"/>
</dbReference>
<keyword evidence="3" id="KW-0472">Membrane</keyword>
<dbReference type="PANTHER" id="PTHR11675:SF126">
    <property type="entry name" value="RICIN B LECTIN DOMAIN-CONTAINING PROTEIN"/>
    <property type="match status" value="1"/>
</dbReference>
<evidence type="ECO:0008006" key="8">
    <source>
        <dbReference type="Google" id="ProtNLM"/>
    </source>
</evidence>
<evidence type="ECO:0000313" key="6">
    <source>
        <dbReference type="EMBL" id="CAG5122045.1"/>
    </source>
</evidence>
<reference evidence="6" key="1">
    <citation type="submission" date="2021-04" db="EMBL/GenBank/DDBJ databases">
        <authorList>
            <consortium name="Molecular Ecology Group"/>
        </authorList>
    </citation>
    <scope>NUCLEOTIDE SEQUENCE</scope>
</reference>
<dbReference type="SUPFAM" id="SSF53448">
    <property type="entry name" value="Nucleotide-diphospho-sugar transferases"/>
    <property type="match status" value="1"/>
</dbReference>
<sequence length="476" mass="55452">MRLHLRRLVITFFIIVISIFFLFAVYSYGTSHFRKSRRKRIPDVHSRDPSLRDWTSDAIFWDGNSGVRKLPPGVTSVDQNSVLRFGFVQSEVVDETGKVQKNWTAGGKTSFLDEELLMAELVNYNLNIHQSDRIPLNRDVPDSRPLGCAAIEYPSSLPTTSVVIPFHNEWPSVVIRTVYSLINRTPKHLLKEIILVDDASDVYILKVRLKSFIEKNFPKGLVKLVRLEHREGLIRARMEGLKHATGEVISFFDSHMEVNVDWLQPLLAEIVKNNQTVAMGQLDYIHRDTLNYNYFDDYRTRYGFRWDMQFFETYFRPDQLEGKMATDPLPGVLMVGPGFVVDANYFKHIGAYDNDMLIWGGENIELAWRVWMCGGQLVHVPCSRIGHIERVQPYTFPRGRQLTEMHNYKRAVDVWLGHYKKYVYSLFPGMKDMDTGDLSERLAIKERLKCNDFSWFIKHVWPELLAYQEDSKVWGQ</sequence>
<keyword evidence="3" id="KW-0812">Transmembrane</keyword>
<dbReference type="Gene3D" id="3.90.550.10">
    <property type="entry name" value="Spore Coat Polysaccharide Biosynthesis Protein SpsA, Chain A"/>
    <property type="match status" value="1"/>
</dbReference>
<evidence type="ECO:0000259" key="4">
    <source>
        <dbReference type="Pfam" id="PF00535"/>
    </source>
</evidence>
<dbReference type="GO" id="GO:0006493">
    <property type="term" value="P:protein O-linked glycosylation"/>
    <property type="evidence" value="ECO:0007669"/>
    <property type="project" value="TreeGrafter"/>
</dbReference>
<dbReference type="InterPro" id="IPR027791">
    <property type="entry name" value="Galactosyl_T_C"/>
</dbReference>
<organism evidence="6 7">
    <name type="scientific">Candidula unifasciata</name>
    <dbReference type="NCBI Taxonomy" id="100452"/>
    <lineage>
        <taxon>Eukaryota</taxon>
        <taxon>Metazoa</taxon>
        <taxon>Spiralia</taxon>
        <taxon>Lophotrochozoa</taxon>
        <taxon>Mollusca</taxon>
        <taxon>Gastropoda</taxon>
        <taxon>Heterobranchia</taxon>
        <taxon>Euthyneura</taxon>
        <taxon>Panpulmonata</taxon>
        <taxon>Eupulmonata</taxon>
        <taxon>Stylommatophora</taxon>
        <taxon>Helicina</taxon>
        <taxon>Helicoidea</taxon>
        <taxon>Geomitridae</taxon>
        <taxon>Candidula</taxon>
    </lineage>
</organism>
<dbReference type="PANTHER" id="PTHR11675">
    <property type="entry name" value="N-ACETYLGALACTOSAMINYLTRANSFERASE"/>
    <property type="match status" value="1"/>
</dbReference>
<protein>
    <recommendedName>
        <fullName evidence="8">Polypeptide N-acetylgalactosaminyltransferase</fullName>
    </recommendedName>
</protein>
<proteinExistence type="predicted"/>
<feature type="non-terminal residue" evidence="6">
    <location>
        <position position="1"/>
    </location>
</feature>
<dbReference type="EMBL" id="CAJHNH020001222">
    <property type="protein sequence ID" value="CAG5122045.1"/>
    <property type="molecule type" value="Genomic_DNA"/>
</dbReference>
<dbReference type="OrthoDB" id="6043972at2759"/>
<name>A0A8S3Z235_9EUPU</name>
<evidence type="ECO:0000259" key="5">
    <source>
        <dbReference type="Pfam" id="PF02709"/>
    </source>
</evidence>
<evidence type="ECO:0000256" key="2">
    <source>
        <dbReference type="ARBA" id="ARBA00023157"/>
    </source>
</evidence>
<comment type="caution">
    <text evidence="6">The sequence shown here is derived from an EMBL/GenBank/DDBJ whole genome shotgun (WGS) entry which is preliminary data.</text>
</comment>